<keyword evidence="1 2" id="KW-0175">Coiled coil</keyword>
<feature type="coiled-coil region" evidence="2">
    <location>
        <begin position="125"/>
        <end position="173"/>
    </location>
</feature>
<organism evidence="4">
    <name type="scientific">Timema douglasi</name>
    <name type="common">Walking stick</name>
    <dbReference type="NCBI Taxonomy" id="61478"/>
    <lineage>
        <taxon>Eukaryota</taxon>
        <taxon>Metazoa</taxon>
        <taxon>Ecdysozoa</taxon>
        <taxon>Arthropoda</taxon>
        <taxon>Hexapoda</taxon>
        <taxon>Insecta</taxon>
        <taxon>Pterygota</taxon>
        <taxon>Neoptera</taxon>
        <taxon>Polyneoptera</taxon>
        <taxon>Phasmatodea</taxon>
        <taxon>Timematodea</taxon>
        <taxon>Timematoidea</taxon>
        <taxon>Timematidae</taxon>
        <taxon>Timema</taxon>
    </lineage>
</organism>
<feature type="region of interest" description="Disordered" evidence="3">
    <location>
        <begin position="1"/>
        <end position="32"/>
    </location>
</feature>
<reference evidence="4" key="1">
    <citation type="submission" date="2020-11" db="EMBL/GenBank/DDBJ databases">
        <authorList>
            <person name="Tran Van P."/>
        </authorList>
    </citation>
    <scope>NUCLEOTIDE SEQUENCE</scope>
</reference>
<evidence type="ECO:0000256" key="3">
    <source>
        <dbReference type="SAM" id="MobiDB-lite"/>
    </source>
</evidence>
<dbReference type="Gene3D" id="1.10.287.1490">
    <property type="match status" value="1"/>
</dbReference>
<protein>
    <recommendedName>
        <fullName evidence="5">Coiled-coil domain-containing protein 102A</fullName>
    </recommendedName>
</protein>
<evidence type="ECO:0000313" key="4">
    <source>
        <dbReference type="EMBL" id="CAD7195751.1"/>
    </source>
</evidence>
<dbReference type="EMBL" id="OA564874">
    <property type="protein sequence ID" value="CAD7195751.1"/>
    <property type="molecule type" value="Genomic_DNA"/>
</dbReference>
<evidence type="ECO:0000256" key="1">
    <source>
        <dbReference type="ARBA" id="ARBA00023054"/>
    </source>
</evidence>
<evidence type="ECO:0008006" key="5">
    <source>
        <dbReference type="Google" id="ProtNLM"/>
    </source>
</evidence>
<gene>
    <name evidence="4" type="ORF">TDIB3V08_LOCUS2125</name>
</gene>
<proteinExistence type="predicted"/>
<accession>A0A7R8Z4J8</accession>
<feature type="coiled-coil region" evidence="2">
    <location>
        <begin position="405"/>
        <end position="446"/>
    </location>
</feature>
<dbReference type="AlphaFoldDB" id="A0A7R8Z4J8"/>
<dbReference type="PANTHER" id="PTHR46292">
    <property type="entry name" value="COILED-COIL DOMAIN-CONTAINING PROTEIN 102A"/>
    <property type="match status" value="1"/>
</dbReference>
<feature type="compositionally biased region" description="Low complexity" evidence="3">
    <location>
        <begin position="1"/>
        <end position="10"/>
    </location>
</feature>
<name>A0A7R8Z4J8_TIMDO</name>
<evidence type="ECO:0000256" key="2">
    <source>
        <dbReference type="SAM" id="Coils"/>
    </source>
</evidence>
<feature type="region of interest" description="Disordered" evidence="3">
    <location>
        <begin position="197"/>
        <end position="217"/>
    </location>
</feature>
<feature type="coiled-coil region" evidence="2">
    <location>
        <begin position="504"/>
        <end position="622"/>
    </location>
</feature>
<dbReference type="PANTHER" id="PTHR46292:SF1">
    <property type="entry name" value="COILED-COIL DOMAIN-CONTAINING PROTEIN 102A"/>
    <property type="match status" value="1"/>
</dbReference>
<sequence>MAQGSSSGTTSRRHGRSEHDASSISSTRYADTEWETKEALRQRELEEARARATQMEKTMRWWSDCTANWREKWSKVSTKIKNNRISSNTLVHSVACMPTELRVLGSISSMAETFIIGEMWVRNERNKAREESKMLRTKLEMAVKETNSFKREKLELETQNDQLKKEMEKIHLLLLKHAGQWDQHFLEALGEDNLERDAGASVPKSPLGENGHSPLHHTSSLGATTELAVNSVSADLYGLNEATPGEIDIDLNDRDSCIEEYVLQGAVPKHAVELYDVGKDNATDQGRCENEVNVNGDDDILTLYEEVSQSLNKSEQFQDVQIKMNNTVLALERRFHQQTDVDLPSPDQEHLLQKLSMLQLRLDEASKTIQAERDGGCTCPSDFARGASAAQGYCSHIGCTWPSEKASLHRSLEKVELELQEWRERCEDLRASKQEVSRELLQLQDQHQDQVRLIQLDLQDEASSREGMDRRLADLRSEVGNSRFRQPATLERLQAENASEWGKRERLETEKLALERDNKKLRSEVRDLQERLERKGRPLSTSDADVRQLQQELVDKNKELSDLKHSHGKLKKVLQDKSTELAHAVRRADQYESEVKRLRGRVEELKKDLAVAEDEVDSASNNIRLRTSSCSTLLSRVPVRLGGEASDDDINDY</sequence>